<dbReference type="EMBL" id="CP066023">
    <property type="protein sequence ID" value="QQB81847.1"/>
    <property type="molecule type" value="Genomic_DNA"/>
</dbReference>
<organism evidence="8 10">
    <name type="scientific">Corynebacterium amycolatum</name>
    <dbReference type="NCBI Taxonomy" id="43765"/>
    <lineage>
        <taxon>Bacteria</taxon>
        <taxon>Bacillati</taxon>
        <taxon>Actinomycetota</taxon>
        <taxon>Actinomycetes</taxon>
        <taxon>Mycobacteriales</taxon>
        <taxon>Corynebacteriaceae</taxon>
        <taxon>Corynebacterium</taxon>
    </lineage>
</organism>
<dbReference type="CDD" id="cd07557">
    <property type="entry name" value="trimeric_dUTPase"/>
    <property type="match status" value="1"/>
</dbReference>
<dbReference type="Pfam" id="PF00692">
    <property type="entry name" value="dUTPase"/>
    <property type="match status" value="1"/>
</dbReference>
<dbReference type="PANTHER" id="PTHR11241">
    <property type="entry name" value="DEOXYURIDINE 5'-TRIPHOSPHATE NUCLEOTIDOHYDROLASE"/>
    <property type="match status" value="1"/>
</dbReference>
<name>A0AB37GE63_CORAY</name>
<dbReference type="GO" id="GO:0000287">
    <property type="term" value="F:magnesium ion binding"/>
    <property type="evidence" value="ECO:0007669"/>
    <property type="project" value="InterPro"/>
</dbReference>
<dbReference type="InterPro" id="IPR033704">
    <property type="entry name" value="dUTPase_trimeric"/>
</dbReference>
<evidence type="ECO:0000256" key="1">
    <source>
        <dbReference type="ARBA" id="ARBA00006581"/>
    </source>
</evidence>
<keyword evidence="3 8" id="KW-0378">Hydrolase</keyword>
<accession>A0AB37GE63</accession>
<dbReference type="Gene3D" id="2.70.40.10">
    <property type="match status" value="1"/>
</dbReference>
<gene>
    <name evidence="8" type="primary">dut</name>
    <name evidence="8" type="ORF">I6G95_07060</name>
    <name evidence="9" type="ORF">I6H48_07620</name>
</gene>
<proteinExistence type="inferred from homology"/>
<protein>
    <recommendedName>
        <fullName evidence="2">dUTP diphosphatase</fullName>
        <ecNumber evidence="2">3.6.1.23</ecNumber>
    </recommendedName>
</protein>
<comment type="catalytic activity">
    <reaction evidence="5">
        <text>dUTP + H2O = dUMP + diphosphate + H(+)</text>
        <dbReference type="Rhea" id="RHEA:10248"/>
        <dbReference type="ChEBI" id="CHEBI:15377"/>
        <dbReference type="ChEBI" id="CHEBI:15378"/>
        <dbReference type="ChEBI" id="CHEBI:33019"/>
        <dbReference type="ChEBI" id="CHEBI:61555"/>
        <dbReference type="ChEBI" id="CHEBI:246422"/>
        <dbReference type="EC" id="3.6.1.23"/>
    </reaction>
</comment>
<evidence type="ECO:0000313" key="10">
    <source>
        <dbReference type="Proteomes" id="UP000594774"/>
    </source>
</evidence>
<dbReference type="PANTHER" id="PTHR11241:SF0">
    <property type="entry name" value="DEOXYURIDINE 5'-TRIPHOSPHATE NUCLEOTIDOHYDROLASE"/>
    <property type="match status" value="1"/>
</dbReference>
<feature type="region of interest" description="Disordered" evidence="6">
    <location>
        <begin position="130"/>
        <end position="150"/>
    </location>
</feature>
<reference evidence="10 11" key="1">
    <citation type="submission" date="2020-12" db="EMBL/GenBank/DDBJ databases">
        <title>FDA dAtabase for Regulatory Grade micrObial Sequences (FDA-ARGOS): Supporting development and validation of Infectious Disease Dx tests.</title>
        <authorList>
            <person name="Sproer C."/>
            <person name="Gronow S."/>
            <person name="Severitt S."/>
            <person name="Schroder I."/>
            <person name="Tallon L."/>
            <person name="Sadzewicz L."/>
            <person name="Zhao X."/>
            <person name="Boylan J."/>
            <person name="Ott S."/>
            <person name="Bowen H."/>
            <person name="Vavikolanu K."/>
            <person name="Mehta A."/>
            <person name="Aluvathingal J."/>
            <person name="Nadendla S."/>
            <person name="Lowell S."/>
            <person name="Myers T."/>
            <person name="Yan Y."/>
            <person name="Sichtig H."/>
        </authorList>
    </citation>
    <scope>NUCLEOTIDE SEQUENCE [LARGE SCALE GENOMIC DNA]</scope>
    <source>
        <strain evidence="8 10">FDAARGOS_938</strain>
        <strain evidence="9 11">FDAARGOS_991</strain>
    </source>
</reference>
<evidence type="ECO:0000256" key="5">
    <source>
        <dbReference type="ARBA" id="ARBA00047686"/>
    </source>
</evidence>
<evidence type="ECO:0000313" key="11">
    <source>
        <dbReference type="Proteomes" id="UP000595198"/>
    </source>
</evidence>
<dbReference type="InterPro" id="IPR008181">
    <property type="entry name" value="dUTPase"/>
</dbReference>
<evidence type="ECO:0000256" key="3">
    <source>
        <dbReference type="ARBA" id="ARBA00022801"/>
    </source>
</evidence>
<dbReference type="InterPro" id="IPR029054">
    <property type="entry name" value="dUTPase-like"/>
</dbReference>
<evidence type="ECO:0000256" key="2">
    <source>
        <dbReference type="ARBA" id="ARBA00012379"/>
    </source>
</evidence>
<dbReference type="NCBIfam" id="TIGR00576">
    <property type="entry name" value="dut"/>
    <property type="match status" value="1"/>
</dbReference>
<dbReference type="SUPFAM" id="SSF51283">
    <property type="entry name" value="dUTPase-like"/>
    <property type="match status" value="1"/>
</dbReference>
<evidence type="ECO:0000256" key="4">
    <source>
        <dbReference type="ARBA" id="ARBA00023080"/>
    </source>
</evidence>
<dbReference type="GO" id="GO:0046081">
    <property type="term" value="P:dUTP catabolic process"/>
    <property type="evidence" value="ECO:0007669"/>
    <property type="project" value="InterPro"/>
</dbReference>
<dbReference type="Proteomes" id="UP000594774">
    <property type="component" value="Chromosome"/>
</dbReference>
<keyword evidence="11" id="KW-1185">Reference proteome</keyword>
<evidence type="ECO:0000259" key="7">
    <source>
        <dbReference type="Pfam" id="PF00692"/>
    </source>
</evidence>
<dbReference type="NCBIfam" id="NF001862">
    <property type="entry name" value="PRK00601.1"/>
    <property type="match status" value="1"/>
</dbReference>
<dbReference type="GO" id="GO:0006226">
    <property type="term" value="P:dUMP biosynthetic process"/>
    <property type="evidence" value="ECO:0007669"/>
    <property type="project" value="InterPro"/>
</dbReference>
<dbReference type="InterPro" id="IPR036157">
    <property type="entry name" value="dUTPase-like_sf"/>
</dbReference>
<dbReference type="Proteomes" id="UP000595198">
    <property type="component" value="Chromosome"/>
</dbReference>
<dbReference type="EMBL" id="CP065628">
    <property type="protein sequence ID" value="QPR30011.1"/>
    <property type="molecule type" value="Genomic_DNA"/>
</dbReference>
<keyword evidence="4" id="KW-0546">Nucleotide metabolism</keyword>
<dbReference type="RefSeq" id="WP_197914195.1">
    <property type="nucleotide sequence ID" value="NZ_CP065628.1"/>
</dbReference>
<dbReference type="AlphaFoldDB" id="A0AB37GE63"/>
<dbReference type="GO" id="GO:0004170">
    <property type="term" value="F:dUTP diphosphatase activity"/>
    <property type="evidence" value="ECO:0007669"/>
    <property type="project" value="UniProtKB-EC"/>
</dbReference>
<sequence>MALGTYRARPAAPSALPYVGNPPTRAHAGDAGLDLTANENTVIPSKGWRLVPTGTKTAIPEGQAGLVCPRSGLAAKHGITVLNAPGIIDAGFRGDIGVVLINHGAKPFEIQAGDRIAQLVVVPFTPLTPVGRPLDTTDRGDGGFGSTGKN</sequence>
<evidence type="ECO:0000313" key="9">
    <source>
        <dbReference type="EMBL" id="QQB81847.1"/>
    </source>
</evidence>
<evidence type="ECO:0000256" key="6">
    <source>
        <dbReference type="SAM" id="MobiDB-lite"/>
    </source>
</evidence>
<feature type="domain" description="dUTPase-like" evidence="7">
    <location>
        <begin position="23"/>
        <end position="148"/>
    </location>
</feature>
<dbReference type="EC" id="3.6.1.23" evidence="2"/>
<evidence type="ECO:0000313" key="8">
    <source>
        <dbReference type="EMBL" id="QPR30011.1"/>
    </source>
</evidence>
<comment type="similarity">
    <text evidence="1">Belongs to the dUTPase family.</text>
</comment>